<organism evidence="4 5">
    <name type="scientific">Gracilariopsis chorda</name>
    <dbReference type="NCBI Taxonomy" id="448386"/>
    <lineage>
        <taxon>Eukaryota</taxon>
        <taxon>Rhodophyta</taxon>
        <taxon>Florideophyceae</taxon>
        <taxon>Rhodymeniophycidae</taxon>
        <taxon>Gracilariales</taxon>
        <taxon>Gracilariaceae</taxon>
        <taxon>Gracilariopsis</taxon>
    </lineage>
</organism>
<dbReference type="EMBL" id="NBIV01000083">
    <property type="protein sequence ID" value="PXF44721.1"/>
    <property type="molecule type" value="Genomic_DNA"/>
</dbReference>
<keyword evidence="3" id="KW-0732">Signal</keyword>
<proteinExistence type="inferred from homology"/>
<keyword evidence="2" id="KW-1133">Transmembrane helix</keyword>
<name>A0A2V3IRG6_9FLOR</name>
<comment type="similarity">
    <text evidence="1">Belongs to the sel-1 family.</text>
</comment>
<dbReference type="SUPFAM" id="SSF81901">
    <property type="entry name" value="HCP-like"/>
    <property type="match status" value="3"/>
</dbReference>
<dbReference type="InterPro" id="IPR006597">
    <property type="entry name" value="Sel1-like"/>
</dbReference>
<evidence type="ECO:0000313" key="4">
    <source>
        <dbReference type="EMBL" id="PXF44721.1"/>
    </source>
</evidence>
<dbReference type="PANTHER" id="PTHR11102">
    <property type="entry name" value="SEL-1-LIKE PROTEIN"/>
    <property type="match status" value="1"/>
</dbReference>
<dbReference type="AlphaFoldDB" id="A0A2V3IRG6"/>
<dbReference type="GO" id="GO:0005789">
    <property type="term" value="C:endoplasmic reticulum membrane"/>
    <property type="evidence" value="ECO:0007669"/>
    <property type="project" value="TreeGrafter"/>
</dbReference>
<feature type="transmembrane region" description="Helical" evidence="2">
    <location>
        <begin position="691"/>
        <end position="707"/>
    </location>
</feature>
<feature type="signal peptide" evidence="3">
    <location>
        <begin position="1"/>
        <end position="30"/>
    </location>
</feature>
<reference evidence="4 5" key="1">
    <citation type="journal article" date="2018" name="Mol. Biol. Evol.">
        <title>Analysis of the draft genome of the red seaweed Gracilariopsis chorda provides insights into genome size evolution in Rhodophyta.</title>
        <authorList>
            <person name="Lee J."/>
            <person name="Yang E.C."/>
            <person name="Graf L."/>
            <person name="Yang J.H."/>
            <person name="Qiu H."/>
            <person name="Zel Zion U."/>
            <person name="Chan C.X."/>
            <person name="Stephens T.G."/>
            <person name="Weber A.P.M."/>
            <person name="Boo G.H."/>
            <person name="Boo S.M."/>
            <person name="Kim K.M."/>
            <person name="Shin Y."/>
            <person name="Jung M."/>
            <person name="Lee S.J."/>
            <person name="Yim H.S."/>
            <person name="Lee J.H."/>
            <person name="Bhattacharya D."/>
            <person name="Yoon H.S."/>
        </authorList>
    </citation>
    <scope>NUCLEOTIDE SEQUENCE [LARGE SCALE GENOMIC DNA]</scope>
    <source>
        <strain evidence="4 5">SKKU-2015</strain>
        <tissue evidence="4">Whole body</tissue>
    </source>
</reference>
<evidence type="ECO:0000256" key="3">
    <source>
        <dbReference type="SAM" id="SignalP"/>
    </source>
</evidence>
<feature type="chain" id="PRO_5016139095" evidence="3">
    <location>
        <begin position="31"/>
        <end position="724"/>
    </location>
</feature>
<comment type="caution">
    <text evidence="4">The sequence shown here is derived from an EMBL/GenBank/DDBJ whole genome shotgun (WGS) entry which is preliminary data.</text>
</comment>
<keyword evidence="2" id="KW-0472">Membrane</keyword>
<dbReference type="InterPro" id="IPR050767">
    <property type="entry name" value="Sel1_AlgK"/>
</dbReference>
<dbReference type="GO" id="GO:0036503">
    <property type="term" value="P:ERAD pathway"/>
    <property type="evidence" value="ECO:0007669"/>
    <property type="project" value="TreeGrafter"/>
</dbReference>
<dbReference type="STRING" id="448386.A0A2V3IRG6"/>
<dbReference type="InterPro" id="IPR011990">
    <property type="entry name" value="TPR-like_helical_dom_sf"/>
</dbReference>
<evidence type="ECO:0000256" key="2">
    <source>
        <dbReference type="SAM" id="Phobius"/>
    </source>
</evidence>
<protein>
    <submittedName>
        <fullName evidence="4">Protein sel-1-like</fullName>
    </submittedName>
</protein>
<dbReference type="OrthoDB" id="4569at2759"/>
<keyword evidence="2" id="KW-0812">Transmembrane</keyword>
<gene>
    <name evidence="4" type="ORF">BWQ96_05578</name>
</gene>
<keyword evidence="5" id="KW-1185">Reference proteome</keyword>
<dbReference type="PANTHER" id="PTHR11102:SF147">
    <property type="entry name" value="SEL1L ADAPTOR SUBUNIT OF ERAD E3 UBIQUITIN LIGASE"/>
    <property type="match status" value="1"/>
</dbReference>
<sequence length="724" mass="79397">MATSPPAFRSFLRFALVLTLYLAIYEEAVAVKDLDDAPLTSSLRASQTTANPYYEFFAPADDQFSAWDAEEEENITQPQVENLPEQLIELAEREISHRQDGARALKLFRLAGLLGHSGAMSTAAALLLSGESSLKRDVSRAVHHLAVAARAGQPDANALLGFLYASGIADRYGLPKSEAAALLHWGLAAGARNVYSMTALGFRYLHGINVRKSCPMASSYYQRAAQAIATDPRHWPAPQNFLNSKPPLPDGLEDLGRMRLEEDGLVAQPRGSDDVDIVQYFRHAAKRGDLGAMTALGALHYYGGYGIVADEAQAREILEAAAEAGGREAHSMLGYIAMREKQNETALWHFRNSAPFGNTMAHYALGMCYLHGLLGLEKDYTRAAMHFELATETGHADASFQLGLLLWNGRGRKKDLTLAYEQFKKAADLGSIQAKLNIGTIILNGSPLFKAGDCEEGVKYLKEVAEEGEWKTLFDLASQSLENGDQYGALYRYMQAAYVGIEIAQFNAALILERSSSDQLAELSHWDRERRLTEAHQLYRYSGIQGHTDSLIRAGNVLYTEKKNYEEAAHIYELAAALKNAEGMVSLSLMHAVGLGVRKDRQLAVRYLATASREDQEAIAPATVALIGLRVYWAVLDFCSKLGRWCEDISLPELGYEPTTTEMGSQSGTTRSVTGRRILAIESLSSFAEDLALVGALFLALCAILVVRGKRLARQPAAPHDHDS</sequence>
<evidence type="ECO:0000313" key="5">
    <source>
        <dbReference type="Proteomes" id="UP000247409"/>
    </source>
</evidence>
<dbReference type="Gene3D" id="1.25.40.10">
    <property type="entry name" value="Tetratricopeptide repeat domain"/>
    <property type="match status" value="2"/>
</dbReference>
<accession>A0A2V3IRG6</accession>
<evidence type="ECO:0000256" key="1">
    <source>
        <dbReference type="ARBA" id="ARBA00038101"/>
    </source>
</evidence>
<dbReference type="Pfam" id="PF08238">
    <property type="entry name" value="Sel1"/>
    <property type="match status" value="10"/>
</dbReference>
<dbReference type="SMART" id="SM00671">
    <property type="entry name" value="SEL1"/>
    <property type="match status" value="10"/>
</dbReference>
<dbReference type="Proteomes" id="UP000247409">
    <property type="component" value="Unassembled WGS sequence"/>
</dbReference>